<evidence type="ECO:0000256" key="1">
    <source>
        <dbReference type="SAM" id="MobiDB-lite"/>
    </source>
</evidence>
<dbReference type="AlphaFoldDB" id="A0AAX4I2N9"/>
<feature type="compositionally biased region" description="Polar residues" evidence="1">
    <location>
        <begin position="51"/>
        <end position="64"/>
    </location>
</feature>
<dbReference type="Gene3D" id="1.20.1280.50">
    <property type="match status" value="1"/>
</dbReference>
<gene>
    <name evidence="3" type="ORF">CDEST_02333</name>
</gene>
<feature type="compositionally biased region" description="Basic and acidic residues" evidence="1">
    <location>
        <begin position="69"/>
        <end position="90"/>
    </location>
</feature>
<dbReference type="RefSeq" id="XP_062774543.1">
    <property type="nucleotide sequence ID" value="XM_062918492.1"/>
</dbReference>
<dbReference type="EMBL" id="CP137306">
    <property type="protein sequence ID" value="WQF77319.1"/>
    <property type="molecule type" value="Genomic_DNA"/>
</dbReference>
<organism evidence="3 4">
    <name type="scientific">Colletotrichum destructivum</name>
    <dbReference type="NCBI Taxonomy" id="34406"/>
    <lineage>
        <taxon>Eukaryota</taxon>
        <taxon>Fungi</taxon>
        <taxon>Dikarya</taxon>
        <taxon>Ascomycota</taxon>
        <taxon>Pezizomycotina</taxon>
        <taxon>Sordariomycetes</taxon>
        <taxon>Hypocreomycetidae</taxon>
        <taxon>Glomerellales</taxon>
        <taxon>Glomerellaceae</taxon>
        <taxon>Colletotrichum</taxon>
        <taxon>Colletotrichum destructivum species complex</taxon>
    </lineage>
</organism>
<feature type="region of interest" description="Disordered" evidence="1">
    <location>
        <begin position="312"/>
        <end position="340"/>
    </location>
</feature>
<evidence type="ECO:0000313" key="4">
    <source>
        <dbReference type="Proteomes" id="UP001322277"/>
    </source>
</evidence>
<dbReference type="Pfam" id="PF12937">
    <property type="entry name" value="F-box-like"/>
    <property type="match status" value="1"/>
</dbReference>
<name>A0AAX4I2N9_9PEZI</name>
<evidence type="ECO:0000259" key="2">
    <source>
        <dbReference type="PROSITE" id="PS50181"/>
    </source>
</evidence>
<evidence type="ECO:0000313" key="3">
    <source>
        <dbReference type="EMBL" id="WQF77319.1"/>
    </source>
</evidence>
<dbReference type="CDD" id="cd09917">
    <property type="entry name" value="F-box_SF"/>
    <property type="match status" value="1"/>
</dbReference>
<dbReference type="GeneID" id="87938836"/>
<dbReference type="InterPro" id="IPR036047">
    <property type="entry name" value="F-box-like_dom_sf"/>
</dbReference>
<dbReference type="SUPFAM" id="SSF81383">
    <property type="entry name" value="F-box domain"/>
    <property type="match status" value="1"/>
</dbReference>
<dbReference type="PROSITE" id="PS50181">
    <property type="entry name" value="FBOX"/>
    <property type="match status" value="1"/>
</dbReference>
<accession>A0AAX4I2N9</accession>
<protein>
    <submittedName>
        <fullName evidence="3">F-box domain-containing protein</fullName>
    </submittedName>
</protein>
<sequence>MPKTKAIPDPLAEDRQRTQTVPKLPRTQEVVNGPMVSTPAPATAGDGDNMTVINSDGTTTTYTASGKLLDGEQQRTSEEAKAITDSDRATAKGSPSVRSKKMERMKRKLENKKAKSARHQSTNLLDLPNELLFNIFSQMRPSEVLGILHICRAFHDLVQHSEALLSRHIVSARYPVLAKCFRLPVSLDDIDPKLHVVLQYETRIQMLGIHRRYQHIPQPDPFAACTCLTCVLRWQALFTIIDFNYWQENLASGKPIPVIPRDQIPEWNKTLKERTARIVLRALKSPLMYARILEMHLMNTCAAIKRQTENRGNRRRHFTMTQADEDSGTDSFLEQEGPSTADMPFQRDGYDLLEVFLPTRTWLKNETRWAYMPADIHDRDLAWAAKRWNPVFAAEPIPKDSEV</sequence>
<feature type="domain" description="F-box" evidence="2">
    <location>
        <begin position="121"/>
        <end position="168"/>
    </location>
</feature>
<keyword evidence="4" id="KW-1185">Reference proteome</keyword>
<proteinExistence type="predicted"/>
<dbReference type="InterPro" id="IPR001810">
    <property type="entry name" value="F-box_dom"/>
</dbReference>
<dbReference type="Proteomes" id="UP001322277">
    <property type="component" value="Chromosome 2"/>
</dbReference>
<reference evidence="4" key="1">
    <citation type="journal article" date="2023" name="bioRxiv">
        <title>Complete genome of the Medicago anthracnose fungus, Colletotrichum destructivum, reveals a mini-chromosome-like region within a core chromosome.</title>
        <authorList>
            <person name="Lapalu N."/>
            <person name="Simon A."/>
            <person name="Lu A."/>
            <person name="Plaumann P.-L."/>
            <person name="Amselem J."/>
            <person name="Pigne S."/>
            <person name="Auger A."/>
            <person name="Koch C."/>
            <person name="Dallery J.-F."/>
            <person name="O'Connell R.J."/>
        </authorList>
    </citation>
    <scope>NUCLEOTIDE SEQUENCE [LARGE SCALE GENOMIC DNA]</scope>
    <source>
        <strain evidence="4">CBS 520.97</strain>
    </source>
</reference>
<feature type="region of interest" description="Disordered" evidence="1">
    <location>
        <begin position="1"/>
        <end position="104"/>
    </location>
</feature>
<dbReference type="KEGG" id="cdet:87938836"/>